<dbReference type="KEGG" id="bthu:YBT1518_34861"/>
<dbReference type="Proteomes" id="UP000018566">
    <property type="component" value="Plasmid pBMB0229"/>
</dbReference>
<proteinExistence type="predicted"/>
<dbReference type="AlphaFoldDB" id="A0A9W3KKU8"/>
<protein>
    <submittedName>
        <fullName evidence="1">Uncharacterized protein</fullName>
    </submittedName>
</protein>
<sequence length="69" mass="7998">MEHVTQLPITLNEVGYLVSKRTDDKTIEKLIALMQMQFANQINKGRQNIREAWRIRGLLRQASYAGAIR</sequence>
<dbReference type="EMBL" id="CP005936">
    <property type="protein sequence ID" value="AHA75307.1"/>
    <property type="molecule type" value="Genomic_DNA"/>
</dbReference>
<gene>
    <name evidence="1" type="ORF">YBT1518_34861</name>
</gene>
<reference evidence="1 2" key="1">
    <citation type="submission" date="2013-05" db="EMBL/GenBank/DDBJ databases">
        <title>Complete genome sequence of Bacillus thuringiensis YBT-1518, a typical strain with high toxicity to nematode.</title>
        <authorList>
            <person name="Wang P."/>
            <person name="Zhang C."/>
            <person name="Guo M."/>
            <person name="Guo S."/>
            <person name="Zhu Y."/>
            <person name="Zheng J."/>
            <person name="Zhu L."/>
            <person name="Ruan L."/>
            <person name="Peng D."/>
            <person name="Sun M."/>
        </authorList>
    </citation>
    <scope>NUCLEOTIDE SEQUENCE [LARGE SCALE GENOMIC DNA]</scope>
    <source>
        <strain evidence="1 2">YBT-1518</strain>
        <plasmid evidence="1 2">pBMB0229</plasmid>
    </source>
</reference>
<accession>A0A9W3KKU8</accession>
<name>A0A9W3KKU8_BACTU</name>
<keyword evidence="1" id="KW-0614">Plasmid</keyword>
<dbReference type="RefSeq" id="WP_023524138.1">
    <property type="nucleotide sequence ID" value="NC_022874.1"/>
</dbReference>
<geneLocation type="plasmid" evidence="1 2">
    <name>pBMB0229</name>
</geneLocation>
<evidence type="ECO:0000313" key="2">
    <source>
        <dbReference type="Proteomes" id="UP000018566"/>
    </source>
</evidence>
<evidence type="ECO:0000313" key="1">
    <source>
        <dbReference type="EMBL" id="AHA75307.1"/>
    </source>
</evidence>
<organism evidence="1 2">
    <name type="scientific">Bacillus thuringiensis YBT-1518</name>
    <dbReference type="NCBI Taxonomy" id="529122"/>
    <lineage>
        <taxon>Bacteria</taxon>
        <taxon>Bacillati</taxon>
        <taxon>Bacillota</taxon>
        <taxon>Bacilli</taxon>
        <taxon>Bacillales</taxon>
        <taxon>Bacillaceae</taxon>
        <taxon>Bacillus</taxon>
        <taxon>Bacillus cereus group</taxon>
    </lineage>
</organism>